<dbReference type="AlphaFoldDB" id="A0A8E2E789"/>
<sequence length="121" mass="13490">MGWFSSGSPSPPLPPKPADPKPSSDGAYVAPNRTSRALCYEARDAFFECLDRHSILDPITDKSAADKACGKLDEEFEKNCAGSWVQYFKQRRVVEFKKEQTIKKIEAEGGEVYPPGRLPPR</sequence>
<evidence type="ECO:0000256" key="9">
    <source>
        <dbReference type="SAM" id="MobiDB-lite"/>
    </source>
</evidence>
<dbReference type="PROSITE" id="PS51808">
    <property type="entry name" value="CHCH"/>
    <property type="match status" value="1"/>
</dbReference>
<dbReference type="Gene3D" id="1.10.10.140">
    <property type="entry name" value="Cytochrome c oxidase, subunit VIb"/>
    <property type="match status" value="1"/>
</dbReference>
<evidence type="ECO:0000256" key="7">
    <source>
        <dbReference type="ARBA" id="ARBA00023157"/>
    </source>
</evidence>
<proteinExistence type="inferred from homology"/>
<dbReference type="Proteomes" id="UP000250266">
    <property type="component" value="Unassembled WGS sequence"/>
</dbReference>
<evidence type="ECO:0000256" key="6">
    <source>
        <dbReference type="ARBA" id="ARBA00023128"/>
    </source>
</evidence>
<dbReference type="OrthoDB" id="5545577at2759"/>
<comment type="similarity">
    <text evidence="4">Belongs to the cytochrome c oxidase subunit 6B family.</text>
</comment>
<comment type="subcellular location">
    <subcellularLocation>
        <location evidence="2">Cytoplasm</location>
    </subcellularLocation>
    <subcellularLocation>
        <location evidence="3">Mitochondrion intermembrane space</location>
    </subcellularLocation>
    <subcellularLocation>
        <location evidence="1">Nucleus</location>
    </subcellularLocation>
</comment>
<dbReference type="GO" id="GO:0005758">
    <property type="term" value="C:mitochondrial intermembrane space"/>
    <property type="evidence" value="ECO:0007669"/>
    <property type="project" value="UniProtKB-SubCell"/>
</dbReference>
<dbReference type="PANTHER" id="PTHR47677:SF1">
    <property type="entry name" value="CYTOCHROME C OXIDASE ASSEMBLY FACTOR 6"/>
    <property type="match status" value="1"/>
</dbReference>
<evidence type="ECO:0000313" key="11">
    <source>
        <dbReference type="Proteomes" id="UP000250266"/>
    </source>
</evidence>
<evidence type="ECO:0000256" key="8">
    <source>
        <dbReference type="ARBA" id="ARBA00023242"/>
    </source>
</evidence>
<dbReference type="InterPro" id="IPR048280">
    <property type="entry name" value="COX6B-like"/>
</dbReference>
<dbReference type="GO" id="GO:0005634">
    <property type="term" value="C:nucleus"/>
    <property type="evidence" value="ECO:0007669"/>
    <property type="project" value="UniProtKB-SubCell"/>
</dbReference>
<dbReference type="InterPro" id="IPR036549">
    <property type="entry name" value="CX6/COA6-like_sf"/>
</dbReference>
<keyword evidence="11" id="KW-1185">Reference proteome</keyword>
<reference evidence="10 11" key="1">
    <citation type="journal article" date="2016" name="Nat. Commun.">
        <title>Ectomycorrhizal ecology is imprinted in the genome of the dominant symbiotic fungus Cenococcum geophilum.</title>
        <authorList>
            <consortium name="DOE Joint Genome Institute"/>
            <person name="Peter M."/>
            <person name="Kohler A."/>
            <person name="Ohm R.A."/>
            <person name="Kuo A."/>
            <person name="Krutzmann J."/>
            <person name="Morin E."/>
            <person name="Arend M."/>
            <person name="Barry K.W."/>
            <person name="Binder M."/>
            <person name="Choi C."/>
            <person name="Clum A."/>
            <person name="Copeland A."/>
            <person name="Grisel N."/>
            <person name="Haridas S."/>
            <person name="Kipfer T."/>
            <person name="LaButti K."/>
            <person name="Lindquist E."/>
            <person name="Lipzen A."/>
            <person name="Maire R."/>
            <person name="Meier B."/>
            <person name="Mihaltcheva S."/>
            <person name="Molinier V."/>
            <person name="Murat C."/>
            <person name="Poggeler S."/>
            <person name="Quandt C.A."/>
            <person name="Sperisen C."/>
            <person name="Tritt A."/>
            <person name="Tisserant E."/>
            <person name="Crous P.W."/>
            <person name="Henrissat B."/>
            <person name="Nehls U."/>
            <person name="Egli S."/>
            <person name="Spatafora J.W."/>
            <person name="Grigoriev I.V."/>
            <person name="Martin F.M."/>
        </authorList>
    </citation>
    <scope>NUCLEOTIDE SEQUENCE [LARGE SCALE GENOMIC DNA]</scope>
    <source>
        <strain evidence="10 11">CBS 459.81</strain>
    </source>
</reference>
<dbReference type="PANTHER" id="PTHR47677">
    <property type="entry name" value="CYTOCHROME C OXIDASE ASSEMBLY FACTOR 6"/>
    <property type="match status" value="1"/>
</dbReference>
<keyword evidence="8" id="KW-0539">Nucleus</keyword>
<evidence type="ECO:0000256" key="4">
    <source>
        <dbReference type="ARBA" id="ARBA00006425"/>
    </source>
</evidence>
<keyword evidence="6" id="KW-0496">Mitochondrion</keyword>
<dbReference type="Pfam" id="PF02297">
    <property type="entry name" value="COX6B"/>
    <property type="match status" value="1"/>
</dbReference>
<gene>
    <name evidence="10" type="ORF">K432DRAFT_356559</name>
</gene>
<feature type="region of interest" description="Disordered" evidence="9">
    <location>
        <begin position="1"/>
        <end position="28"/>
    </location>
</feature>
<accession>A0A8E2E789</accession>
<dbReference type="FunFam" id="1.10.10.140:FF:000003">
    <property type="entry name" value="Cytochrome c oxidase assembly factor 6"/>
    <property type="match status" value="1"/>
</dbReference>
<evidence type="ECO:0000256" key="1">
    <source>
        <dbReference type="ARBA" id="ARBA00004123"/>
    </source>
</evidence>
<dbReference type="SUPFAM" id="SSF47694">
    <property type="entry name" value="Cytochrome c oxidase subunit h"/>
    <property type="match status" value="1"/>
</dbReference>
<evidence type="ECO:0000256" key="2">
    <source>
        <dbReference type="ARBA" id="ARBA00004496"/>
    </source>
</evidence>
<keyword evidence="7" id="KW-1015">Disulfide bond</keyword>
<dbReference type="InterPro" id="IPR048281">
    <property type="entry name" value="COA6_fun"/>
</dbReference>
<protein>
    <recommendedName>
        <fullName evidence="12">Cytochrome c oxidase assembly factor 6</fullName>
    </recommendedName>
</protein>
<dbReference type="EMBL" id="KV745052">
    <property type="protein sequence ID" value="OCK78555.1"/>
    <property type="molecule type" value="Genomic_DNA"/>
</dbReference>
<keyword evidence="5" id="KW-0963">Cytoplasm</keyword>
<evidence type="ECO:0000313" key="10">
    <source>
        <dbReference type="EMBL" id="OCK78555.1"/>
    </source>
</evidence>
<name>A0A8E2E789_9PEZI</name>
<evidence type="ECO:0008006" key="12">
    <source>
        <dbReference type="Google" id="ProtNLM"/>
    </source>
</evidence>
<organism evidence="10 11">
    <name type="scientific">Lepidopterella palustris CBS 459.81</name>
    <dbReference type="NCBI Taxonomy" id="1314670"/>
    <lineage>
        <taxon>Eukaryota</taxon>
        <taxon>Fungi</taxon>
        <taxon>Dikarya</taxon>
        <taxon>Ascomycota</taxon>
        <taxon>Pezizomycotina</taxon>
        <taxon>Dothideomycetes</taxon>
        <taxon>Pleosporomycetidae</taxon>
        <taxon>Mytilinidiales</taxon>
        <taxon>Argynnaceae</taxon>
        <taxon>Lepidopterella</taxon>
    </lineage>
</organism>
<evidence type="ECO:0000256" key="5">
    <source>
        <dbReference type="ARBA" id="ARBA00022490"/>
    </source>
</evidence>
<evidence type="ECO:0000256" key="3">
    <source>
        <dbReference type="ARBA" id="ARBA00004569"/>
    </source>
</evidence>
<dbReference type="GO" id="GO:0033617">
    <property type="term" value="P:mitochondrial respiratory chain complex IV assembly"/>
    <property type="evidence" value="ECO:0007669"/>
    <property type="project" value="TreeGrafter"/>
</dbReference>